<dbReference type="InterPro" id="IPR007627">
    <property type="entry name" value="RNA_pol_sigma70_r2"/>
</dbReference>
<dbReference type="Gene3D" id="1.10.1740.10">
    <property type="match status" value="1"/>
</dbReference>
<dbReference type="SUPFAM" id="SSF88946">
    <property type="entry name" value="Sigma2 domain of RNA polymerase sigma factors"/>
    <property type="match status" value="1"/>
</dbReference>
<dbReference type="SUPFAM" id="SSF88659">
    <property type="entry name" value="Sigma3 and sigma4 domains of RNA polymerase sigma factors"/>
    <property type="match status" value="1"/>
</dbReference>
<feature type="domain" description="RNA polymerase sigma-70 region 4" evidence="7">
    <location>
        <begin position="140"/>
        <end position="181"/>
    </location>
</feature>
<keyword evidence="5" id="KW-0804">Transcription</keyword>
<evidence type="ECO:0000256" key="5">
    <source>
        <dbReference type="ARBA" id="ARBA00023163"/>
    </source>
</evidence>
<name>A0ABR7X4A6_9SPHI</name>
<dbReference type="Gene3D" id="1.10.10.10">
    <property type="entry name" value="Winged helix-like DNA-binding domain superfamily/Winged helix DNA-binding domain"/>
    <property type="match status" value="1"/>
</dbReference>
<proteinExistence type="inferred from homology"/>
<keyword evidence="3" id="KW-0731">Sigma factor</keyword>
<evidence type="ECO:0000256" key="4">
    <source>
        <dbReference type="ARBA" id="ARBA00023125"/>
    </source>
</evidence>
<comment type="similarity">
    <text evidence="1">Belongs to the sigma-70 factor family. ECF subfamily.</text>
</comment>
<dbReference type="InterPro" id="IPR007630">
    <property type="entry name" value="RNA_pol_sigma70_r4"/>
</dbReference>
<keyword evidence="9" id="KW-1185">Reference proteome</keyword>
<dbReference type="CDD" id="cd06171">
    <property type="entry name" value="Sigma70_r4"/>
    <property type="match status" value="1"/>
</dbReference>
<dbReference type="PANTHER" id="PTHR43133">
    <property type="entry name" value="RNA POLYMERASE ECF-TYPE SIGMA FACTO"/>
    <property type="match status" value="1"/>
</dbReference>
<dbReference type="NCBIfam" id="TIGR02937">
    <property type="entry name" value="sigma70-ECF"/>
    <property type="match status" value="1"/>
</dbReference>
<feature type="domain" description="RNA polymerase sigma-70 region 2" evidence="6">
    <location>
        <begin position="21"/>
        <end position="85"/>
    </location>
</feature>
<dbReference type="InterPro" id="IPR039425">
    <property type="entry name" value="RNA_pol_sigma-70-like"/>
</dbReference>
<keyword evidence="2" id="KW-0805">Transcription regulation</keyword>
<evidence type="ECO:0000256" key="3">
    <source>
        <dbReference type="ARBA" id="ARBA00023082"/>
    </source>
</evidence>
<evidence type="ECO:0000313" key="8">
    <source>
        <dbReference type="EMBL" id="MBD1385417.1"/>
    </source>
</evidence>
<dbReference type="PANTHER" id="PTHR43133:SF8">
    <property type="entry name" value="RNA POLYMERASE SIGMA FACTOR HI_1459-RELATED"/>
    <property type="match status" value="1"/>
</dbReference>
<dbReference type="InterPro" id="IPR013325">
    <property type="entry name" value="RNA_pol_sigma_r2"/>
</dbReference>
<dbReference type="Proteomes" id="UP000618754">
    <property type="component" value="Unassembled WGS sequence"/>
</dbReference>
<evidence type="ECO:0000256" key="1">
    <source>
        <dbReference type="ARBA" id="ARBA00010641"/>
    </source>
</evidence>
<dbReference type="EMBL" id="JACWMW010000002">
    <property type="protein sequence ID" value="MBD1385417.1"/>
    <property type="molecule type" value="Genomic_DNA"/>
</dbReference>
<evidence type="ECO:0000259" key="6">
    <source>
        <dbReference type="Pfam" id="PF04542"/>
    </source>
</evidence>
<accession>A0ABR7X4A6</accession>
<protein>
    <submittedName>
        <fullName evidence="8">Sigma-70 family RNA polymerase sigma factor</fullName>
    </submittedName>
</protein>
<evidence type="ECO:0000313" key="9">
    <source>
        <dbReference type="Proteomes" id="UP000618754"/>
    </source>
</evidence>
<sequence>MVGKLCEISSFDDKVFEKILKQYRLTIYSFGKRMLNDSYIVENIVQDAFLKLWNFRQTITSDEHARRFLMQSVKWACYSYFRNSDSRFHRNMIRLNDYDNPADLFGEHPDVQTYNDHTEALNESRLNEVKEAIDKVCYGREKEVMELHFIKGLSHSQIAERYHLSIRTVTVIIEKGTVRLKTILVTVKTPVHDIQLSPAPGFVDSFNHIEGLNEEQNKIYHLRLTGRYDFEQIASFLQLPLAFVQTEYLKAWKIAACLKKKNGKPAGRANKGISGRYGLLSA</sequence>
<reference evidence="8 9" key="1">
    <citation type="submission" date="2020-09" db="EMBL/GenBank/DDBJ databases">
        <title>Novel species of Mucilaginibacter isolated from a glacier on the Tibetan Plateau.</title>
        <authorList>
            <person name="Liu Q."/>
            <person name="Xin Y.-H."/>
        </authorList>
    </citation>
    <scope>NUCLEOTIDE SEQUENCE [LARGE SCALE GENOMIC DNA]</scope>
    <source>
        <strain evidence="8 9">CGMCC 1.13878</strain>
    </source>
</reference>
<dbReference type="InterPro" id="IPR013324">
    <property type="entry name" value="RNA_pol_sigma_r3/r4-like"/>
</dbReference>
<dbReference type="InterPro" id="IPR036388">
    <property type="entry name" value="WH-like_DNA-bd_sf"/>
</dbReference>
<evidence type="ECO:0000256" key="2">
    <source>
        <dbReference type="ARBA" id="ARBA00023015"/>
    </source>
</evidence>
<comment type="caution">
    <text evidence="8">The sequence shown here is derived from an EMBL/GenBank/DDBJ whole genome shotgun (WGS) entry which is preliminary data.</text>
</comment>
<dbReference type="Pfam" id="PF04545">
    <property type="entry name" value="Sigma70_r4"/>
    <property type="match status" value="1"/>
</dbReference>
<dbReference type="Pfam" id="PF04542">
    <property type="entry name" value="Sigma70_r2"/>
    <property type="match status" value="1"/>
</dbReference>
<organism evidence="8 9">
    <name type="scientific">Mucilaginibacter rigui</name>
    <dbReference type="NCBI Taxonomy" id="534635"/>
    <lineage>
        <taxon>Bacteria</taxon>
        <taxon>Pseudomonadati</taxon>
        <taxon>Bacteroidota</taxon>
        <taxon>Sphingobacteriia</taxon>
        <taxon>Sphingobacteriales</taxon>
        <taxon>Sphingobacteriaceae</taxon>
        <taxon>Mucilaginibacter</taxon>
    </lineage>
</organism>
<evidence type="ECO:0000259" key="7">
    <source>
        <dbReference type="Pfam" id="PF04545"/>
    </source>
</evidence>
<dbReference type="InterPro" id="IPR014284">
    <property type="entry name" value="RNA_pol_sigma-70_dom"/>
</dbReference>
<dbReference type="RefSeq" id="WP_191175295.1">
    <property type="nucleotide sequence ID" value="NZ_JACWMW010000002.1"/>
</dbReference>
<keyword evidence="4" id="KW-0238">DNA-binding</keyword>
<gene>
    <name evidence="8" type="ORF">IDJ75_09030</name>
</gene>